<evidence type="ECO:0000313" key="3">
    <source>
        <dbReference type="Proteomes" id="UP000055590"/>
    </source>
</evidence>
<gene>
    <name evidence="2" type="ORF">AKJ08_0716</name>
</gene>
<dbReference type="KEGG" id="vin:AKJ08_0716"/>
<name>A0A0K1PB26_9BACT</name>
<proteinExistence type="predicted"/>
<evidence type="ECO:0000313" key="2">
    <source>
        <dbReference type="EMBL" id="AKU90329.1"/>
    </source>
</evidence>
<protein>
    <submittedName>
        <fullName evidence="2">Uncharacterized protein</fullName>
    </submittedName>
</protein>
<feature type="region of interest" description="Disordered" evidence="1">
    <location>
        <begin position="13"/>
        <end position="32"/>
    </location>
</feature>
<dbReference type="Proteomes" id="UP000055590">
    <property type="component" value="Chromosome"/>
</dbReference>
<organism evidence="2 3">
    <name type="scientific">Vulgatibacter incomptus</name>
    <dbReference type="NCBI Taxonomy" id="1391653"/>
    <lineage>
        <taxon>Bacteria</taxon>
        <taxon>Pseudomonadati</taxon>
        <taxon>Myxococcota</taxon>
        <taxon>Myxococcia</taxon>
        <taxon>Myxococcales</taxon>
        <taxon>Cystobacterineae</taxon>
        <taxon>Vulgatibacteraceae</taxon>
        <taxon>Vulgatibacter</taxon>
    </lineage>
</organism>
<dbReference type="AlphaFoldDB" id="A0A0K1PB26"/>
<keyword evidence="3" id="KW-1185">Reference proteome</keyword>
<dbReference type="EMBL" id="CP012332">
    <property type="protein sequence ID" value="AKU90329.1"/>
    <property type="molecule type" value="Genomic_DNA"/>
</dbReference>
<sequence>MCHRSEGVRIRRRELEDLQPGGARLADPPGLLKNPSELLVGGDALRLLSEIDERTRQQS</sequence>
<reference evidence="2 3" key="1">
    <citation type="submission" date="2015-08" db="EMBL/GenBank/DDBJ databases">
        <authorList>
            <person name="Babu N.S."/>
            <person name="Beckwith C.J."/>
            <person name="Beseler K.G."/>
            <person name="Brison A."/>
            <person name="Carone J.V."/>
            <person name="Caskin T.P."/>
            <person name="Diamond M."/>
            <person name="Durham M.E."/>
            <person name="Foxe J.M."/>
            <person name="Go M."/>
            <person name="Henderson B.A."/>
            <person name="Jones I.B."/>
            <person name="McGettigan J.A."/>
            <person name="Micheletti S.J."/>
            <person name="Nasrallah M.E."/>
            <person name="Ortiz D."/>
            <person name="Piller C.R."/>
            <person name="Privatt S.R."/>
            <person name="Schneider S.L."/>
            <person name="Sharp S."/>
            <person name="Smith T.C."/>
            <person name="Stanton J.D."/>
            <person name="Ullery H.E."/>
            <person name="Wilson R.J."/>
            <person name="Serrano M.G."/>
            <person name="Buck G."/>
            <person name="Lee V."/>
            <person name="Wang Y."/>
            <person name="Carvalho R."/>
            <person name="Voegtly L."/>
            <person name="Shi R."/>
            <person name="Duckworth R."/>
            <person name="Johnson A."/>
            <person name="Loviza R."/>
            <person name="Walstead R."/>
            <person name="Shah Z."/>
            <person name="Kiflezghi M."/>
            <person name="Wade K."/>
            <person name="Ball S.L."/>
            <person name="Bradley K.W."/>
            <person name="Asai D.J."/>
            <person name="Bowman C.A."/>
            <person name="Russell D.A."/>
            <person name="Pope W.H."/>
            <person name="Jacobs-Sera D."/>
            <person name="Hendrix R.W."/>
            <person name="Hatfull G.F."/>
        </authorList>
    </citation>
    <scope>NUCLEOTIDE SEQUENCE [LARGE SCALE GENOMIC DNA]</scope>
    <source>
        <strain evidence="2 3">DSM 27710</strain>
    </source>
</reference>
<evidence type="ECO:0000256" key="1">
    <source>
        <dbReference type="SAM" id="MobiDB-lite"/>
    </source>
</evidence>
<accession>A0A0K1PB26</accession>